<dbReference type="SUPFAM" id="SSF56317">
    <property type="entry name" value="Carbon-nitrogen hydrolase"/>
    <property type="match status" value="1"/>
</dbReference>
<dbReference type="Proteomes" id="UP001265746">
    <property type="component" value="Unassembled WGS sequence"/>
</dbReference>
<feature type="compositionally biased region" description="Basic and acidic residues" evidence="1">
    <location>
        <begin position="735"/>
        <end position="759"/>
    </location>
</feature>
<accession>A0AAD9W1Q8</accession>
<dbReference type="InterPro" id="IPR039703">
    <property type="entry name" value="Nta1"/>
</dbReference>
<feature type="region of interest" description="Disordered" evidence="1">
    <location>
        <begin position="553"/>
        <end position="585"/>
    </location>
</feature>
<gene>
    <name evidence="3" type="ORF">N8I77_008760</name>
</gene>
<dbReference type="InterPro" id="IPR003010">
    <property type="entry name" value="C-N_Hydrolase"/>
</dbReference>
<feature type="domain" description="CN hydrolase" evidence="2">
    <location>
        <begin position="1"/>
        <end position="252"/>
    </location>
</feature>
<dbReference type="GO" id="GO:0070773">
    <property type="term" value="F:protein-N-terminal glutamine amidohydrolase activity"/>
    <property type="evidence" value="ECO:0007669"/>
    <property type="project" value="InterPro"/>
</dbReference>
<sequence length="980" mass="108204">MKIACLQFAPQVGDVDNNLNRASLREIAPFLEPSGSGISSLWARTTALRYNTTVVVGYPEKVDVTPRWPTSPEYYNSALVVDQDGQTIGNYRKSFLYRTDETWALEGRDGFFGGEIPGLGQTVMGIGMDLNPYRFEAPWHAFEFAFHILSVQTNLVIISMAWSTHEDARMFSRMPAEPDMDTLTYWVQRLEPLIRAENDEETIVVFCNRTGKEGNLVYAGTSAVLSIKQGEVAVYGILGRGVKDLLVVDTDVAPFAKLIHRPEWDATEAEAEVMPGRYVIPEYTDFRADDDRESAQAPDVVKKPTPTPNTPGRLSKHKTPTPIQIPQAPFRRLPSTTHATPIEESPTIATPTAPSPTPFSQRPRVDISTKEQVNTRHPHHELAQRYQPILGDDSSIVEPNTIAASPNSEQFSEKYFWLPPQPTFKSPFEANFPVRPPVSPTVPSSLVRLPGENRNSMKTLPDPERAFSPEVDMEQPHSSSIDETATQSHHLQAQSQKTINGKGKDSAGPARPSSPKSRNASRTGRPLERHASESEQPDLSDMIDRLEAFVRRPVSAMDERHDHVQESRQGRPRTPKARPASRTARPHIASQLLDDRMISDTRDTVQLIASPSVFSDTTAQSISEISMGNASSSRKNGEHGAIRPCPRAGARSRNRSITAPDMGHSRSRSGGDTRSINDRDPYIEPDETRTMVWSELSKIVGEVLDRPNSRNASRGRQRVVNRSTSTDAPPAIRASHSEHRGIHSAPRIDRRVASQDRHTGIGSRPARPAVSLDTAVGASEGPFSPYDPDNEIVAEIIFHDRGCPTHRQRQTPGTGNPTPTQTTNPISPPFVQRNNSRQSQERNSRMRQRDDVPVLPRKNSFPQKPGADRSQPGQSGHGERGAFKAPMPLSTMSRFNSNESCPTLDGASMHTIASSNISPVTPPSRSFEPTTPKAMKLDPEFGTIVTSVSDPSGSGDFSHLKSLQNELIGIGLERPRSAVW</sequence>
<protein>
    <recommendedName>
        <fullName evidence="2">CN hydrolase domain-containing protein</fullName>
    </recommendedName>
</protein>
<feature type="compositionally biased region" description="Basic and acidic residues" evidence="1">
    <location>
        <begin position="557"/>
        <end position="569"/>
    </location>
</feature>
<feature type="compositionally biased region" description="Polar residues" evidence="1">
    <location>
        <begin position="476"/>
        <end position="499"/>
    </location>
</feature>
<dbReference type="PANTHER" id="PTHR11750">
    <property type="entry name" value="PROTEIN N-TERMINAL AMIDASE"/>
    <property type="match status" value="1"/>
</dbReference>
<dbReference type="PANTHER" id="PTHR11750:SF26">
    <property type="entry name" value="PROTEIN N-TERMINAL AMIDASE"/>
    <property type="match status" value="1"/>
</dbReference>
<feature type="region of interest" description="Disordered" evidence="1">
    <location>
        <begin position="433"/>
        <end position="540"/>
    </location>
</feature>
<organism evidence="3 4">
    <name type="scientific">Phomopsis amygdali</name>
    <name type="common">Fusicoccum amygdali</name>
    <dbReference type="NCBI Taxonomy" id="1214568"/>
    <lineage>
        <taxon>Eukaryota</taxon>
        <taxon>Fungi</taxon>
        <taxon>Dikarya</taxon>
        <taxon>Ascomycota</taxon>
        <taxon>Pezizomycotina</taxon>
        <taxon>Sordariomycetes</taxon>
        <taxon>Sordariomycetidae</taxon>
        <taxon>Diaporthales</taxon>
        <taxon>Diaporthaceae</taxon>
        <taxon>Diaporthe</taxon>
    </lineage>
</organism>
<feature type="region of interest" description="Disordered" evidence="1">
    <location>
        <begin position="804"/>
        <end position="885"/>
    </location>
</feature>
<dbReference type="AlphaFoldDB" id="A0AAD9W1Q8"/>
<evidence type="ECO:0000313" key="4">
    <source>
        <dbReference type="Proteomes" id="UP001265746"/>
    </source>
</evidence>
<dbReference type="PROSITE" id="PS50263">
    <property type="entry name" value="CN_HYDROLASE"/>
    <property type="match status" value="1"/>
</dbReference>
<feature type="region of interest" description="Disordered" evidence="1">
    <location>
        <begin position="627"/>
        <end position="686"/>
    </location>
</feature>
<evidence type="ECO:0000259" key="2">
    <source>
        <dbReference type="PROSITE" id="PS50263"/>
    </source>
</evidence>
<dbReference type="Pfam" id="PF00795">
    <property type="entry name" value="CN_hydrolase"/>
    <property type="match status" value="1"/>
</dbReference>
<feature type="region of interest" description="Disordered" evidence="1">
    <location>
        <begin position="287"/>
        <end position="363"/>
    </location>
</feature>
<dbReference type="GO" id="GO:0030163">
    <property type="term" value="P:protein catabolic process"/>
    <property type="evidence" value="ECO:0007669"/>
    <property type="project" value="TreeGrafter"/>
</dbReference>
<feature type="compositionally biased region" description="Low complexity" evidence="1">
    <location>
        <begin position="441"/>
        <end position="450"/>
    </location>
</feature>
<feature type="region of interest" description="Disordered" evidence="1">
    <location>
        <begin position="704"/>
        <end position="771"/>
    </location>
</feature>
<feature type="compositionally biased region" description="Low complexity" evidence="1">
    <location>
        <begin position="810"/>
        <end position="825"/>
    </location>
</feature>
<feature type="region of interest" description="Disordered" evidence="1">
    <location>
        <begin position="914"/>
        <end position="935"/>
    </location>
</feature>
<name>A0AAD9W1Q8_PHOAM</name>
<feature type="compositionally biased region" description="Basic and acidic residues" evidence="1">
    <location>
        <begin position="839"/>
        <end position="852"/>
    </location>
</feature>
<evidence type="ECO:0000313" key="3">
    <source>
        <dbReference type="EMBL" id="KAK2602209.1"/>
    </source>
</evidence>
<feature type="compositionally biased region" description="Basic and acidic residues" evidence="1">
    <location>
        <begin position="669"/>
        <end position="686"/>
    </location>
</feature>
<dbReference type="Gene3D" id="3.60.110.10">
    <property type="entry name" value="Carbon-nitrogen hydrolase"/>
    <property type="match status" value="1"/>
</dbReference>
<dbReference type="EMBL" id="JAUJFL010000005">
    <property type="protein sequence ID" value="KAK2602209.1"/>
    <property type="molecule type" value="Genomic_DNA"/>
</dbReference>
<proteinExistence type="predicted"/>
<reference evidence="3" key="1">
    <citation type="submission" date="2023-06" db="EMBL/GenBank/DDBJ databases">
        <authorList>
            <person name="Noh H."/>
        </authorList>
    </citation>
    <scope>NUCLEOTIDE SEQUENCE</scope>
    <source>
        <strain evidence="3">DUCC20226</strain>
    </source>
</reference>
<evidence type="ECO:0000256" key="1">
    <source>
        <dbReference type="SAM" id="MobiDB-lite"/>
    </source>
</evidence>
<dbReference type="GO" id="GO:0008418">
    <property type="term" value="F:protein-N-terminal asparagine amidohydrolase activity"/>
    <property type="evidence" value="ECO:0007669"/>
    <property type="project" value="InterPro"/>
</dbReference>
<feature type="compositionally biased region" description="Polar residues" evidence="1">
    <location>
        <begin position="914"/>
        <end position="929"/>
    </location>
</feature>
<dbReference type="InterPro" id="IPR036526">
    <property type="entry name" value="C-N_Hydrolase_sf"/>
</dbReference>
<keyword evidence="4" id="KW-1185">Reference proteome</keyword>
<comment type="caution">
    <text evidence="3">The sequence shown here is derived from an EMBL/GenBank/DDBJ whole genome shotgun (WGS) entry which is preliminary data.</text>
</comment>